<dbReference type="Gene3D" id="1.25.40.10">
    <property type="entry name" value="Tetratricopeptide repeat domain"/>
    <property type="match status" value="1"/>
</dbReference>
<gene>
    <name evidence="2" type="ORF">ENN51_08220</name>
</gene>
<reference evidence="2" key="1">
    <citation type="journal article" date="2020" name="mSystems">
        <title>Genome- and Community-Level Interaction Insights into Carbon Utilization and Element Cycling Functions of Hydrothermarchaeota in Hydrothermal Sediment.</title>
        <authorList>
            <person name="Zhou Z."/>
            <person name="Liu Y."/>
            <person name="Xu W."/>
            <person name="Pan J."/>
            <person name="Luo Z.H."/>
            <person name="Li M."/>
        </authorList>
    </citation>
    <scope>NUCLEOTIDE SEQUENCE [LARGE SCALE GENOMIC DNA]</scope>
    <source>
        <strain evidence="2">SpSt-1182</strain>
    </source>
</reference>
<dbReference type="Pfam" id="PF14559">
    <property type="entry name" value="TPR_19"/>
    <property type="match status" value="1"/>
</dbReference>
<name>A0A7V0T783_UNCW3</name>
<organism evidence="2">
    <name type="scientific">candidate division WOR-3 bacterium</name>
    <dbReference type="NCBI Taxonomy" id="2052148"/>
    <lineage>
        <taxon>Bacteria</taxon>
        <taxon>Bacteria division WOR-3</taxon>
    </lineage>
</organism>
<comment type="caution">
    <text evidence="2">The sequence shown here is derived from an EMBL/GenBank/DDBJ whole genome shotgun (WGS) entry which is preliminary data.</text>
</comment>
<dbReference type="Proteomes" id="UP000885672">
    <property type="component" value="Unassembled WGS sequence"/>
</dbReference>
<dbReference type="AlphaFoldDB" id="A0A7V0T783"/>
<keyword evidence="1" id="KW-0802">TPR repeat</keyword>
<dbReference type="InterPro" id="IPR019734">
    <property type="entry name" value="TPR_rpt"/>
</dbReference>
<dbReference type="EMBL" id="DSBX01000315">
    <property type="protein sequence ID" value="HDR00249.1"/>
    <property type="molecule type" value="Genomic_DNA"/>
</dbReference>
<dbReference type="InterPro" id="IPR011990">
    <property type="entry name" value="TPR-like_helical_dom_sf"/>
</dbReference>
<proteinExistence type="predicted"/>
<dbReference type="SUPFAM" id="SSF48452">
    <property type="entry name" value="TPR-like"/>
    <property type="match status" value="1"/>
</dbReference>
<evidence type="ECO:0000313" key="2">
    <source>
        <dbReference type="EMBL" id="HDR00249.1"/>
    </source>
</evidence>
<sequence>MRWPDGARVRVAVGLFAVLFAMPVVAGSVHRAVSLGYAQQYDSAWATLARVSERDTLAPLVAFWRAALVQMLLYDSGDPALADSFHRTSDRALAACRERLRTHPDDARAHLLFGLTQLNRANCQGWQRSRLRAVMTLNSASRSLGRAVALDSTLADGWFGLAAIEYVRVNADRYALGLGLLGSRKRAYRMIARSLDGEGWLANAAGFMLAYMHKEDGEFEQAVEVCERILRQYPENRTGLRLLRDTYLAAGRWEDALQVAGRLDSSITRDFPGNRYGRSENRLVAMKAWDGLGLQDSALAYADRIIAWSRYERQVPWLDRYVAEARQYRRRCER</sequence>
<feature type="repeat" description="TPR" evidence="1">
    <location>
        <begin position="203"/>
        <end position="236"/>
    </location>
</feature>
<dbReference type="PROSITE" id="PS50005">
    <property type="entry name" value="TPR"/>
    <property type="match status" value="1"/>
</dbReference>
<accession>A0A7V0T783</accession>
<protein>
    <submittedName>
        <fullName evidence="2">Tetratricopeptide repeat protein</fullName>
    </submittedName>
</protein>
<evidence type="ECO:0000256" key="1">
    <source>
        <dbReference type="PROSITE-ProRule" id="PRU00339"/>
    </source>
</evidence>